<feature type="domain" description="Ubiquitin-like" evidence="1">
    <location>
        <begin position="9"/>
        <end position="77"/>
    </location>
</feature>
<dbReference type="CDD" id="cd17039">
    <property type="entry name" value="Ubl_ubiquitin_like"/>
    <property type="match status" value="1"/>
</dbReference>
<dbReference type="AlphaFoldDB" id="A0AA36MT64"/>
<comment type="caution">
    <text evidence="2">The sequence shown here is derived from an EMBL/GenBank/DDBJ whole genome shotgun (WGS) entry which is preliminary data.</text>
</comment>
<evidence type="ECO:0000313" key="3">
    <source>
        <dbReference type="Proteomes" id="UP001178507"/>
    </source>
</evidence>
<sequence length="241" mass="26812">MSEMEVWQIKICLAMTGEVVADVEARPTDTVLDLRARLAERTSDRRPVSLLFQGTRLVGRTSLRDAGLATGAVLDLLRGGLPGWTRLCHGDQNAQETTGRPLVWDVSPEEVPGLAEKAQRVRIQQRGRPELAVESLAGSYPVQDLRKGRPIGFGTGRDRKEISGTWVAEKEGLVPERLWHTGFHWHRPDHDKLEVKVYHCCDNGSGIHWDSECCGWNCGSSEDLELFIDVELHESGSGLPQ</sequence>
<dbReference type="InterPro" id="IPR000626">
    <property type="entry name" value="Ubiquitin-like_dom"/>
</dbReference>
<evidence type="ECO:0000313" key="2">
    <source>
        <dbReference type="EMBL" id="CAJ1382967.1"/>
    </source>
</evidence>
<organism evidence="2 3">
    <name type="scientific">Effrenium voratum</name>
    <dbReference type="NCBI Taxonomy" id="2562239"/>
    <lineage>
        <taxon>Eukaryota</taxon>
        <taxon>Sar</taxon>
        <taxon>Alveolata</taxon>
        <taxon>Dinophyceae</taxon>
        <taxon>Suessiales</taxon>
        <taxon>Symbiodiniaceae</taxon>
        <taxon>Effrenium</taxon>
    </lineage>
</organism>
<protein>
    <recommendedName>
        <fullName evidence="1">Ubiquitin-like domain-containing protein</fullName>
    </recommendedName>
</protein>
<dbReference type="Proteomes" id="UP001178507">
    <property type="component" value="Unassembled WGS sequence"/>
</dbReference>
<dbReference type="InterPro" id="IPR029071">
    <property type="entry name" value="Ubiquitin-like_domsf"/>
</dbReference>
<name>A0AA36MT64_9DINO</name>
<dbReference type="PROSITE" id="PS50053">
    <property type="entry name" value="UBIQUITIN_2"/>
    <property type="match status" value="1"/>
</dbReference>
<dbReference type="SUPFAM" id="SSF54236">
    <property type="entry name" value="Ubiquitin-like"/>
    <property type="match status" value="1"/>
</dbReference>
<evidence type="ECO:0000259" key="1">
    <source>
        <dbReference type="PROSITE" id="PS50053"/>
    </source>
</evidence>
<keyword evidence="3" id="KW-1185">Reference proteome</keyword>
<accession>A0AA36MT64</accession>
<gene>
    <name evidence="2" type="ORF">EVOR1521_LOCUS10211</name>
</gene>
<reference evidence="2" key="1">
    <citation type="submission" date="2023-08" db="EMBL/GenBank/DDBJ databases">
        <authorList>
            <person name="Chen Y."/>
            <person name="Shah S."/>
            <person name="Dougan E. K."/>
            <person name="Thang M."/>
            <person name="Chan C."/>
        </authorList>
    </citation>
    <scope>NUCLEOTIDE SEQUENCE</scope>
</reference>
<dbReference type="EMBL" id="CAUJNA010000966">
    <property type="protein sequence ID" value="CAJ1382967.1"/>
    <property type="molecule type" value="Genomic_DNA"/>
</dbReference>
<proteinExistence type="predicted"/>